<accession>A0ABR0SFC6</accession>
<sequence length="235" mass="23521">MKYSIATLSALAAVVLAKPEFLNSSFHVEEGQPFTLKFAGCETGCTILLQDGPSSNLRTVKTLSTSATGASLTVTLDDLPAGTYNFKITDASGQSNYSAQFVYQGTGTITTTGTATGTATTTGAVTSTTAATTLTKVTSTTATETTETSTSATSTSTKVTSTTATSTATTTTKASTTSAPITTSAASTTTSHETSSTSTTTRAAVTTTPPGSSAGRLSSPIALVAGVVMAIAYFS</sequence>
<dbReference type="Proteomes" id="UP001338125">
    <property type="component" value="Unassembled WGS sequence"/>
</dbReference>
<name>A0ABR0SFC6_9HYPO</name>
<keyword evidence="4" id="KW-1185">Reference proteome</keyword>
<comment type="caution">
    <text evidence="3">The sequence shown here is derived from an EMBL/GenBank/DDBJ whole genome shotgun (WGS) entry which is preliminary data.</text>
</comment>
<feature type="compositionally biased region" description="Low complexity" evidence="1">
    <location>
        <begin position="138"/>
        <end position="208"/>
    </location>
</feature>
<dbReference type="PANTHER" id="PTHR40633">
    <property type="entry name" value="MATRIX PROTEIN, PUTATIVE (AFU_ORTHOLOGUE AFUA_8G05410)-RELATED"/>
    <property type="match status" value="1"/>
</dbReference>
<reference evidence="3 4" key="1">
    <citation type="submission" date="2024-01" db="EMBL/GenBank/DDBJ databases">
        <title>Complete genome of Cladobotryum mycophilum ATHUM6906.</title>
        <authorList>
            <person name="Christinaki A.C."/>
            <person name="Myridakis A.I."/>
            <person name="Kouvelis V.N."/>
        </authorList>
    </citation>
    <scope>NUCLEOTIDE SEQUENCE [LARGE SCALE GENOMIC DNA]</scope>
    <source>
        <strain evidence="3 4">ATHUM6906</strain>
    </source>
</reference>
<proteinExistence type="predicted"/>
<feature type="signal peptide" evidence="2">
    <location>
        <begin position="1"/>
        <end position="17"/>
    </location>
</feature>
<evidence type="ECO:0000313" key="4">
    <source>
        <dbReference type="Proteomes" id="UP001338125"/>
    </source>
</evidence>
<evidence type="ECO:0000313" key="3">
    <source>
        <dbReference type="EMBL" id="KAK5990679.1"/>
    </source>
</evidence>
<feature type="region of interest" description="Disordered" evidence="1">
    <location>
        <begin position="138"/>
        <end position="217"/>
    </location>
</feature>
<dbReference type="InterPro" id="IPR052982">
    <property type="entry name" value="SRP1/TIP1-like"/>
</dbReference>
<dbReference type="PANTHER" id="PTHR40633:SF1">
    <property type="entry name" value="GPI ANCHORED SERINE-THREONINE RICH PROTEIN (AFU_ORTHOLOGUE AFUA_1G03630)"/>
    <property type="match status" value="1"/>
</dbReference>
<evidence type="ECO:0000256" key="1">
    <source>
        <dbReference type="SAM" id="MobiDB-lite"/>
    </source>
</evidence>
<gene>
    <name evidence="3" type="ORF">PT974_08948</name>
</gene>
<dbReference type="EMBL" id="JAVFKD010000014">
    <property type="protein sequence ID" value="KAK5990679.1"/>
    <property type="molecule type" value="Genomic_DNA"/>
</dbReference>
<protein>
    <recommendedName>
        <fullName evidence="5">Extracellular matrix protein</fullName>
    </recommendedName>
</protein>
<evidence type="ECO:0000256" key="2">
    <source>
        <dbReference type="SAM" id="SignalP"/>
    </source>
</evidence>
<evidence type="ECO:0008006" key="5">
    <source>
        <dbReference type="Google" id="ProtNLM"/>
    </source>
</evidence>
<organism evidence="3 4">
    <name type="scientific">Cladobotryum mycophilum</name>
    <dbReference type="NCBI Taxonomy" id="491253"/>
    <lineage>
        <taxon>Eukaryota</taxon>
        <taxon>Fungi</taxon>
        <taxon>Dikarya</taxon>
        <taxon>Ascomycota</taxon>
        <taxon>Pezizomycotina</taxon>
        <taxon>Sordariomycetes</taxon>
        <taxon>Hypocreomycetidae</taxon>
        <taxon>Hypocreales</taxon>
        <taxon>Hypocreaceae</taxon>
        <taxon>Cladobotryum</taxon>
    </lineage>
</organism>
<feature type="chain" id="PRO_5045319398" description="Extracellular matrix protein" evidence="2">
    <location>
        <begin position="18"/>
        <end position="235"/>
    </location>
</feature>
<keyword evidence="2" id="KW-0732">Signal</keyword>